<dbReference type="Pfam" id="PF05553">
    <property type="entry name" value="DUF761"/>
    <property type="match status" value="1"/>
</dbReference>
<feature type="transmembrane region" description="Helical" evidence="2">
    <location>
        <begin position="75"/>
        <end position="94"/>
    </location>
</feature>
<dbReference type="PANTHER" id="PTHR33098">
    <property type="entry name" value="COTTON FIBER (DUF761)"/>
    <property type="match status" value="1"/>
</dbReference>
<keyword evidence="2" id="KW-1133">Transmembrane helix</keyword>
<sequence length="291" mass="33425">MEFSSSSLSKRSSRRSSSKRYLYNYLTMSLSFLIVSAGVASMVVVAKLSAPLVSEFLVHLDVVVVHPFWNSLRSWLTPPCLYVVIHVIILVILLSSRSSSPPPPPRQVAYPEDHHHHRDNSYVTQPIEEEPSDIDHAASRYAEKVIPVDRVDERPSSNFINGRHRRAASCILEAGNGGNTLDSTWRMIAENRSNPRLKKSETWERSSRRNRHDYWGPQTLKRSEPLNEADLSCLPLTWREDSGKKWREPSLSQDELNRRAEAFIQKVKEDMRLQRQESLDQYMKSINGVTD</sequence>
<evidence type="ECO:0000259" key="3">
    <source>
        <dbReference type="Pfam" id="PF14364"/>
    </source>
</evidence>
<keyword evidence="2" id="KW-0472">Membrane</keyword>
<dbReference type="PANTHER" id="PTHR33098:SF75">
    <property type="entry name" value="DUF4408 DOMAIN PROTEIN"/>
    <property type="match status" value="1"/>
</dbReference>
<name>A0AAP0E204_9MAGN</name>
<feature type="region of interest" description="Disordered" evidence="1">
    <location>
        <begin position="98"/>
        <end position="119"/>
    </location>
</feature>
<dbReference type="Pfam" id="PF14364">
    <property type="entry name" value="DUF4408"/>
    <property type="match status" value="1"/>
</dbReference>
<accession>A0AAP0E204</accession>
<evidence type="ECO:0000313" key="5">
    <source>
        <dbReference type="Proteomes" id="UP001417504"/>
    </source>
</evidence>
<dbReference type="AlphaFoldDB" id="A0AAP0E204"/>
<evidence type="ECO:0000256" key="2">
    <source>
        <dbReference type="SAM" id="Phobius"/>
    </source>
</evidence>
<keyword evidence="2" id="KW-0812">Transmembrane</keyword>
<comment type="caution">
    <text evidence="4">The sequence shown here is derived from an EMBL/GenBank/DDBJ whole genome shotgun (WGS) entry which is preliminary data.</text>
</comment>
<protein>
    <recommendedName>
        <fullName evidence="3">DUF4408 domain-containing protein</fullName>
    </recommendedName>
</protein>
<dbReference type="InterPro" id="IPR025520">
    <property type="entry name" value="DUF4408"/>
</dbReference>
<evidence type="ECO:0000256" key="1">
    <source>
        <dbReference type="SAM" id="MobiDB-lite"/>
    </source>
</evidence>
<gene>
    <name evidence="4" type="ORF">Sjap_025542</name>
</gene>
<dbReference type="EMBL" id="JBBNAE010000011">
    <property type="protein sequence ID" value="KAK9085131.1"/>
    <property type="molecule type" value="Genomic_DNA"/>
</dbReference>
<organism evidence="4 5">
    <name type="scientific">Stephania japonica</name>
    <dbReference type="NCBI Taxonomy" id="461633"/>
    <lineage>
        <taxon>Eukaryota</taxon>
        <taxon>Viridiplantae</taxon>
        <taxon>Streptophyta</taxon>
        <taxon>Embryophyta</taxon>
        <taxon>Tracheophyta</taxon>
        <taxon>Spermatophyta</taxon>
        <taxon>Magnoliopsida</taxon>
        <taxon>Ranunculales</taxon>
        <taxon>Menispermaceae</taxon>
        <taxon>Menispermoideae</taxon>
        <taxon>Cissampelideae</taxon>
        <taxon>Stephania</taxon>
    </lineage>
</organism>
<dbReference type="Proteomes" id="UP001417504">
    <property type="component" value="Unassembled WGS sequence"/>
</dbReference>
<reference evidence="4 5" key="1">
    <citation type="submission" date="2024-01" db="EMBL/GenBank/DDBJ databases">
        <title>Genome assemblies of Stephania.</title>
        <authorList>
            <person name="Yang L."/>
        </authorList>
    </citation>
    <scope>NUCLEOTIDE SEQUENCE [LARGE SCALE GENOMIC DNA]</scope>
    <source>
        <strain evidence="4">QJT</strain>
        <tissue evidence="4">Leaf</tissue>
    </source>
</reference>
<dbReference type="InterPro" id="IPR008480">
    <property type="entry name" value="DUF761_pln"/>
</dbReference>
<feature type="domain" description="DUF4408" evidence="3">
    <location>
        <begin position="68"/>
        <end position="97"/>
    </location>
</feature>
<feature type="transmembrane region" description="Helical" evidence="2">
    <location>
        <begin position="21"/>
        <end position="46"/>
    </location>
</feature>
<keyword evidence="5" id="KW-1185">Reference proteome</keyword>
<proteinExistence type="predicted"/>
<evidence type="ECO:0000313" key="4">
    <source>
        <dbReference type="EMBL" id="KAK9085131.1"/>
    </source>
</evidence>